<protein>
    <submittedName>
        <fullName evidence="1">Putative phiE125 gp8 family phage protein</fullName>
    </submittedName>
</protein>
<evidence type="ECO:0000313" key="1">
    <source>
        <dbReference type="EMBL" id="PTN03523.1"/>
    </source>
</evidence>
<gene>
    <name evidence="1" type="ORF">C8N32_10244</name>
</gene>
<dbReference type="OrthoDB" id="8478788at2"/>
<accession>A0A2T5BVA9</accession>
<dbReference type="Gene3D" id="1.10.3230.30">
    <property type="entry name" value="Phage gp6-like head-tail connector protein"/>
    <property type="match status" value="1"/>
</dbReference>
<dbReference type="InterPro" id="IPR011738">
    <property type="entry name" value="Phage_CHP"/>
</dbReference>
<dbReference type="NCBIfam" id="TIGR02215">
    <property type="entry name" value="phage_chp_gp8"/>
    <property type="match status" value="1"/>
</dbReference>
<proteinExistence type="predicted"/>
<name>A0A2T5BVA9_9RHOB</name>
<reference evidence="1 2" key="1">
    <citation type="submission" date="2018-04" db="EMBL/GenBank/DDBJ databases">
        <title>Genomic Encyclopedia of Archaeal and Bacterial Type Strains, Phase II (KMG-II): from individual species to whole genera.</title>
        <authorList>
            <person name="Goeker M."/>
        </authorList>
    </citation>
    <scope>NUCLEOTIDE SEQUENCE [LARGE SCALE GENOMIC DNA]</scope>
    <source>
        <strain evidence="1 2">DSM 18064</strain>
    </source>
</reference>
<dbReference type="Proteomes" id="UP000243859">
    <property type="component" value="Unassembled WGS sequence"/>
</dbReference>
<keyword evidence="2" id="KW-1185">Reference proteome</keyword>
<organism evidence="1 2">
    <name type="scientific">Rhodovulum imhoffii</name>
    <dbReference type="NCBI Taxonomy" id="365340"/>
    <lineage>
        <taxon>Bacteria</taxon>
        <taxon>Pseudomonadati</taxon>
        <taxon>Pseudomonadota</taxon>
        <taxon>Alphaproteobacteria</taxon>
        <taxon>Rhodobacterales</taxon>
        <taxon>Paracoccaceae</taxon>
        <taxon>Rhodovulum</taxon>
    </lineage>
</organism>
<evidence type="ECO:0000313" key="2">
    <source>
        <dbReference type="Proteomes" id="UP000243859"/>
    </source>
</evidence>
<dbReference type="AlphaFoldDB" id="A0A2T5BVA9"/>
<dbReference type="RefSeq" id="WP_107890814.1">
    <property type="nucleotide sequence ID" value="NZ_NHSI01000055.1"/>
</dbReference>
<comment type="caution">
    <text evidence="1">The sequence shown here is derived from an EMBL/GenBank/DDBJ whole genome shotgun (WGS) entry which is preliminary data.</text>
</comment>
<dbReference type="CDD" id="cd08054">
    <property type="entry name" value="gp6"/>
    <property type="match status" value="1"/>
</dbReference>
<dbReference type="EMBL" id="QAAA01000002">
    <property type="protein sequence ID" value="PTN03523.1"/>
    <property type="molecule type" value="Genomic_DNA"/>
</dbReference>
<sequence>MMLIEQTTVPAAVLPVRQFKDHLRLGTGFADDAAQDTLLEALLRAAIATVEGRCGKVLLARDYTWTLMAWREAGRQPLPVAPVRAIGAVTVIDRAGQTQRVDPATYRLDPDSHRPRLVAVHGALPHIPLGGRAEMRFEAGFGAEWGEVPPDLAQAVMLLSAYYHEYRHGALLGDSGMPFGVMALIERWRTVRVLGGMP</sequence>